<feature type="non-terminal residue" evidence="1">
    <location>
        <position position="61"/>
    </location>
</feature>
<dbReference type="EMBL" id="JARRAF010000049">
    <property type="protein sequence ID" value="MDK2126749.1"/>
    <property type="molecule type" value="Genomic_DNA"/>
</dbReference>
<dbReference type="Proteomes" id="UP001172778">
    <property type="component" value="Unassembled WGS sequence"/>
</dbReference>
<sequence>MPRPLRLHTPLGDDALLFRCMTLRDALSTVFEAEIEVLSKKPDINFEALLGHPVSLDIELQ</sequence>
<reference evidence="1" key="1">
    <citation type="submission" date="2023-03" db="EMBL/GenBank/DDBJ databases">
        <title>Chitinimonas shenzhenensis gen. nov., sp. nov., a novel member of family Burkholderiaceae isolated from activated sludge collected in Shen Zhen, China.</title>
        <authorList>
            <person name="Wang X."/>
        </authorList>
    </citation>
    <scope>NUCLEOTIDE SEQUENCE</scope>
    <source>
        <strain evidence="1">DQS-5</strain>
    </source>
</reference>
<protein>
    <recommendedName>
        <fullName evidence="3">Type VI secretion system secreted protein VgrG</fullName>
    </recommendedName>
</protein>
<proteinExistence type="predicted"/>
<name>A0ABT7E3C8_9NEIS</name>
<evidence type="ECO:0008006" key="3">
    <source>
        <dbReference type="Google" id="ProtNLM"/>
    </source>
</evidence>
<gene>
    <name evidence="1" type="ORF">PZA18_22130</name>
</gene>
<evidence type="ECO:0000313" key="1">
    <source>
        <dbReference type="EMBL" id="MDK2126749.1"/>
    </source>
</evidence>
<accession>A0ABT7E3C8</accession>
<dbReference type="RefSeq" id="WP_284103069.1">
    <property type="nucleotide sequence ID" value="NZ_JARRAF010000049.1"/>
</dbReference>
<dbReference type="SUPFAM" id="SSF69279">
    <property type="entry name" value="Phage tail proteins"/>
    <property type="match status" value="1"/>
</dbReference>
<keyword evidence="2" id="KW-1185">Reference proteome</keyword>
<evidence type="ECO:0000313" key="2">
    <source>
        <dbReference type="Proteomes" id="UP001172778"/>
    </source>
</evidence>
<organism evidence="1 2">
    <name type="scientific">Parachitinimonas caeni</name>
    <dbReference type="NCBI Taxonomy" id="3031301"/>
    <lineage>
        <taxon>Bacteria</taxon>
        <taxon>Pseudomonadati</taxon>
        <taxon>Pseudomonadota</taxon>
        <taxon>Betaproteobacteria</taxon>
        <taxon>Neisseriales</taxon>
        <taxon>Chitinibacteraceae</taxon>
        <taxon>Parachitinimonas</taxon>
    </lineage>
</organism>
<comment type="caution">
    <text evidence="1">The sequence shown here is derived from an EMBL/GenBank/DDBJ whole genome shotgun (WGS) entry which is preliminary data.</text>
</comment>
<dbReference type="Gene3D" id="2.30.110.50">
    <property type="match status" value="1"/>
</dbReference>